<evidence type="ECO:0000313" key="2">
    <source>
        <dbReference type="EMBL" id="OGK55494.1"/>
    </source>
</evidence>
<dbReference type="EMBL" id="MGAV01000002">
    <property type="protein sequence ID" value="OGK55494.1"/>
    <property type="molecule type" value="Genomic_DNA"/>
</dbReference>
<feature type="domain" description="HEPN" evidence="1">
    <location>
        <begin position="9"/>
        <end position="116"/>
    </location>
</feature>
<dbReference type="AlphaFoldDB" id="A0A1F7JIP4"/>
<accession>A0A1F7JIP4</accession>
<dbReference type="Pfam" id="PF05168">
    <property type="entry name" value="HEPN"/>
    <property type="match status" value="1"/>
</dbReference>
<evidence type="ECO:0000259" key="1">
    <source>
        <dbReference type="PROSITE" id="PS50910"/>
    </source>
</evidence>
<dbReference type="Proteomes" id="UP000177418">
    <property type="component" value="Unassembled WGS sequence"/>
</dbReference>
<name>A0A1F7JIP4_9BACT</name>
<dbReference type="SMART" id="SM00748">
    <property type="entry name" value="HEPN"/>
    <property type="match status" value="1"/>
</dbReference>
<sequence>MKKETELWFDLAEEDFENMHIMAKSKRLRGTVIFAQQSVEKILKAYIAEFTSTIPPKTHFIEKLVQVTGLDLNEINNPSVESLSTAYSWARYADIAQVHFKKFDDIKPLLVMAETVYLWVKTKLIKL</sequence>
<reference evidence="2 3" key="1">
    <citation type="journal article" date="2016" name="Nat. Commun.">
        <title>Thousands of microbial genomes shed light on interconnected biogeochemical processes in an aquifer system.</title>
        <authorList>
            <person name="Anantharaman K."/>
            <person name="Brown C.T."/>
            <person name="Hug L.A."/>
            <person name="Sharon I."/>
            <person name="Castelle C.J."/>
            <person name="Probst A.J."/>
            <person name="Thomas B.C."/>
            <person name="Singh A."/>
            <person name="Wilkins M.J."/>
            <person name="Karaoz U."/>
            <person name="Brodie E.L."/>
            <person name="Williams K.H."/>
            <person name="Hubbard S.S."/>
            <person name="Banfield J.F."/>
        </authorList>
    </citation>
    <scope>NUCLEOTIDE SEQUENCE [LARGE SCALE GENOMIC DNA]</scope>
</reference>
<proteinExistence type="predicted"/>
<dbReference type="InterPro" id="IPR007842">
    <property type="entry name" value="HEPN_dom"/>
</dbReference>
<dbReference type="Gene3D" id="1.20.120.330">
    <property type="entry name" value="Nucleotidyltransferases domain 2"/>
    <property type="match status" value="1"/>
</dbReference>
<dbReference type="PROSITE" id="PS50910">
    <property type="entry name" value="HEPN"/>
    <property type="match status" value="1"/>
</dbReference>
<dbReference type="SUPFAM" id="SSF81593">
    <property type="entry name" value="Nucleotidyltransferase substrate binding subunit/domain"/>
    <property type="match status" value="1"/>
</dbReference>
<protein>
    <recommendedName>
        <fullName evidence="1">HEPN domain-containing protein</fullName>
    </recommendedName>
</protein>
<gene>
    <name evidence="2" type="ORF">A3H78_04990</name>
</gene>
<comment type="caution">
    <text evidence="2">The sequence shown here is derived from an EMBL/GenBank/DDBJ whole genome shotgun (WGS) entry which is preliminary data.</text>
</comment>
<organism evidence="2 3">
    <name type="scientific">Candidatus Roizmanbacteria bacterium RIFCSPLOWO2_02_FULL_36_11</name>
    <dbReference type="NCBI Taxonomy" id="1802071"/>
    <lineage>
        <taxon>Bacteria</taxon>
        <taxon>Candidatus Roizmaniibacteriota</taxon>
    </lineage>
</organism>
<evidence type="ECO:0000313" key="3">
    <source>
        <dbReference type="Proteomes" id="UP000177418"/>
    </source>
</evidence>